<dbReference type="AlphaFoldDB" id="A0A3A0GWB8"/>
<dbReference type="RefSeq" id="WP_119480190.1">
    <property type="nucleotide sequence ID" value="NZ_JANILE010000002.1"/>
</dbReference>
<evidence type="ECO:0000313" key="1">
    <source>
        <dbReference type="EMBL" id="RIL41649.1"/>
    </source>
</evidence>
<gene>
    <name evidence="1" type="ORF">BUZ01_12015</name>
</gene>
<proteinExistence type="predicted"/>
<dbReference type="EMBL" id="QXRZ01000009">
    <property type="protein sequence ID" value="RIL41649.1"/>
    <property type="molecule type" value="Genomic_DNA"/>
</dbReference>
<dbReference type="Proteomes" id="UP000283576">
    <property type="component" value="Unassembled WGS sequence"/>
</dbReference>
<comment type="caution">
    <text evidence="1">The sequence shown here is derived from an EMBL/GenBank/DDBJ whole genome shotgun (WGS) entry which is preliminary data.</text>
</comment>
<reference evidence="1 2" key="1">
    <citation type="journal article" date="2016" name="Front. Microbiol.">
        <title>Comprehensive Phylogenetic Analysis of Bovine Non-aureus Staphylococci Species Based on Whole-Genome Sequencing.</title>
        <authorList>
            <person name="Naushad S."/>
            <person name="Barkema H.W."/>
            <person name="Luby C."/>
            <person name="Condas L.A."/>
            <person name="Nobrega D.B."/>
            <person name="Carson D.A."/>
            <person name="De Buck J."/>
        </authorList>
    </citation>
    <scope>NUCLEOTIDE SEQUENCE [LARGE SCALE GENOMIC DNA]</scope>
    <source>
        <strain evidence="1 2">SNUC 1388</strain>
    </source>
</reference>
<accession>A0A3A0GWB8</accession>
<name>A0A3A0GWB8_STAGA</name>
<sequence>MNIQLENLKINFINEGPAPFFQVENDNRLRLDIDYINRDHLTRIVNTLFKDDDSINLSYYYGTVFPKIFKEPTRIGKYISINNWKEELIEIANEFDEKEIYAIVTIKSIRKSELINYLLYLKHALKDPYMCIYNEHNLLCNSSDVLDIVSGSATMINDLKSVYEPIVNHFYSEK</sequence>
<evidence type="ECO:0000313" key="2">
    <source>
        <dbReference type="Proteomes" id="UP000283576"/>
    </source>
</evidence>
<protein>
    <submittedName>
        <fullName evidence="1">Uncharacterized protein</fullName>
    </submittedName>
</protein>
<organism evidence="1 2">
    <name type="scientific">Staphylococcus gallinarum</name>
    <dbReference type="NCBI Taxonomy" id="1293"/>
    <lineage>
        <taxon>Bacteria</taxon>
        <taxon>Bacillati</taxon>
        <taxon>Bacillota</taxon>
        <taxon>Bacilli</taxon>
        <taxon>Bacillales</taxon>
        <taxon>Staphylococcaceae</taxon>
        <taxon>Staphylococcus</taxon>
    </lineage>
</organism>